<dbReference type="GO" id="GO:0003677">
    <property type="term" value="F:DNA binding"/>
    <property type="evidence" value="ECO:0007669"/>
    <property type="project" value="UniProtKB-KW"/>
</dbReference>
<keyword evidence="4" id="KW-0238">DNA-binding</keyword>
<dbReference type="AlphaFoldDB" id="A0A7V7V3N1"/>
<evidence type="ECO:0000256" key="4">
    <source>
        <dbReference type="ARBA" id="ARBA00023125"/>
    </source>
</evidence>
<organism evidence="7 8">
    <name type="scientific">Bacillus luti</name>
    <dbReference type="NCBI Taxonomy" id="2026191"/>
    <lineage>
        <taxon>Bacteria</taxon>
        <taxon>Bacillati</taxon>
        <taxon>Bacillota</taxon>
        <taxon>Bacilli</taxon>
        <taxon>Bacillales</taxon>
        <taxon>Bacillaceae</taxon>
        <taxon>Bacillus</taxon>
        <taxon>Bacillus cereus group</taxon>
    </lineage>
</organism>
<keyword evidence="3" id="KW-0805">Transcription regulation</keyword>
<comment type="similarity">
    <text evidence="1">Belongs to the LysR transcriptional regulatory family.</text>
</comment>
<dbReference type="CDD" id="cd05466">
    <property type="entry name" value="PBP2_LTTR_substrate"/>
    <property type="match status" value="1"/>
</dbReference>
<dbReference type="GO" id="GO:0032993">
    <property type="term" value="C:protein-DNA complex"/>
    <property type="evidence" value="ECO:0007669"/>
    <property type="project" value="TreeGrafter"/>
</dbReference>
<dbReference type="GO" id="GO:0003700">
    <property type="term" value="F:DNA-binding transcription factor activity"/>
    <property type="evidence" value="ECO:0007669"/>
    <property type="project" value="InterPro"/>
</dbReference>
<dbReference type="SUPFAM" id="SSF46785">
    <property type="entry name" value="Winged helix' DNA-binding domain"/>
    <property type="match status" value="1"/>
</dbReference>
<keyword evidence="5" id="KW-0804">Transcription</keyword>
<accession>A0A7V7V3N1</accession>
<sequence length="305" mass="34562">MIKLEVIPIELRQLKYFLAVSKELHFTRAAEKLNISQPSLSQQIRALEHELGMPLFDRIGKKISLTEAGKILLLHTKTIFREIEQARSAIQDLNGLQHGSLTIGSLLTVINYLLPPAILNFNKLYPNIELSVLGLRTGDIREKLLQNELDIGITFLPVQDKEIVSIPLYKSELTLVVPAGHTLTERSHISIVELQDYPLILLPKNFFLTELITSHCQKFDFTPKPILEISTMESLIQMVSKGMGITVLPKPYIDFLQNTNIQALKIKDPTPTIDTGLIYRKDKYMCAATRAFIEQLKITVHSLQN</sequence>
<evidence type="ECO:0000256" key="3">
    <source>
        <dbReference type="ARBA" id="ARBA00023015"/>
    </source>
</evidence>
<dbReference type="Proteomes" id="UP000470409">
    <property type="component" value="Unassembled WGS sequence"/>
</dbReference>
<evidence type="ECO:0000256" key="5">
    <source>
        <dbReference type="ARBA" id="ARBA00023163"/>
    </source>
</evidence>
<gene>
    <name evidence="7" type="ORF">F8163_22575</name>
</gene>
<dbReference type="PANTHER" id="PTHR30346">
    <property type="entry name" value="TRANSCRIPTIONAL DUAL REGULATOR HCAR-RELATED"/>
    <property type="match status" value="1"/>
</dbReference>
<protein>
    <recommendedName>
        <fullName evidence="2">HTH-type transcriptional regulator CzcR</fullName>
    </recommendedName>
</protein>
<dbReference type="SUPFAM" id="SSF53850">
    <property type="entry name" value="Periplasmic binding protein-like II"/>
    <property type="match status" value="1"/>
</dbReference>
<evidence type="ECO:0000256" key="2">
    <source>
        <dbReference type="ARBA" id="ARBA00018718"/>
    </source>
</evidence>
<name>A0A7V7V3N1_9BACI</name>
<reference evidence="7 8" key="1">
    <citation type="submission" date="2019-10" db="EMBL/GenBank/DDBJ databases">
        <title>Bacillus from the desert of Cuatro Cinegas, Coahuila.</title>
        <authorList>
            <person name="Olmedo-Alvarez G."/>
            <person name="Saldana S."/>
            <person name="Barcelo D."/>
        </authorList>
    </citation>
    <scope>NUCLEOTIDE SEQUENCE [LARGE SCALE GENOMIC DNA]</scope>
    <source>
        <strain evidence="7 8">CH155b_5T</strain>
    </source>
</reference>
<feature type="domain" description="HTH lysR-type" evidence="6">
    <location>
        <begin position="9"/>
        <end position="66"/>
    </location>
</feature>
<evidence type="ECO:0000259" key="6">
    <source>
        <dbReference type="PROSITE" id="PS50931"/>
    </source>
</evidence>
<comment type="caution">
    <text evidence="7">The sequence shown here is derived from an EMBL/GenBank/DDBJ whole genome shotgun (WGS) entry which is preliminary data.</text>
</comment>
<dbReference type="FunFam" id="1.10.10.10:FF:000001">
    <property type="entry name" value="LysR family transcriptional regulator"/>
    <property type="match status" value="1"/>
</dbReference>
<dbReference type="Pfam" id="PF00126">
    <property type="entry name" value="HTH_1"/>
    <property type="match status" value="1"/>
</dbReference>
<evidence type="ECO:0000256" key="1">
    <source>
        <dbReference type="ARBA" id="ARBA00009437"/>
    </source>
</evidence>
<dbReference type="PROSITE" id="PS50931">
    <property type="entry name" value="HTH_LYSR"/>
    <property type="match status" value="1"/>
</dbReference>
<dbReference type="PANTHER" id="PTHR30346:SF31">
    <property type="entry name" value="LYSR SUBSTRATE-BINDING"/>
    <property type="match status" value="1"/>
</dbReference>
<dbReference type="Gene3D" id="1.10.10.10">
    <property type="entry name" value="Winged helix-like DNA-binding domain superfamily/Winged helix DNA-binding domain"/>
    <property type="match status" value="1"/>
</dbReference>
<evidence type="ECO:0000313" key="7">
    <source>
        <dbReference type="EMBL" id="KAB2441534.1"/>
    </source>
</evidence>
<dbReference type="Gene3D" id="3.40.190.290">
    <property type="match status" value="1"/>
</dbReference>
<dbReference type="Pfam" id="PF03466">
    <property type="entry name" value="LysR_substrate"/>
    <property type="match status" value="1"/>
</dbReference>
<evidence type="ECO:0000313" key="8">
    <source>
        <dbReference type="Proteomes" id="UP000470409"/>
    </source>
</evidence>
<dbReference type="EMBL" id="WBPG01000026">
    <property type="protein sequence ID" value="KAB2441534.1"/>
    <property type="molecule type" value="Genomic_DNA"/>
</dbReference>
<dbReference type="PRINTS" id="PR00039">
    <property type="entry name" value="HTHLYSR"/>
</dbReference>
<proteinExistence type="inferred from homology"/>
<dbReference type="InterPro" id="IPR036390">
    <property type="entry name" value="WH_DNA-bd_sf"/>
</dbReference>
<dbReference type="InterPro" id="IPR036388">
    <property type="entry name" value="WH-like_DNA-bd_sf"/>
</dbReference>
<dbReference type="InterPro" id="IPR005119">
    <property type="entry name" value="LysR_subst-bd"/>
</dbReference>
<dbReference type="InterPro" id="IPR000847">
    <property type="entry name" value="LysR_HTH_N"/>
</dbReference>